<dbReference type="RefSeq" id="WP_083645001.1">
    <property type="nucleotide sequence ID" value="NZ_AMRU01000007.1"/>
</dbReference>
<dbReference type="Proteomes" id="UP000186230">
    <property type="component" value="Chromosome"/>
</dbReference>
<dbReference type="PANTHER" id="PTHR44520">
    <property type="entry name" value="RESPONSE REGULATOR RCP1-RELATED"/>
    <property type="match status" value="1"/>
</dbReference>
<dbReference type="InterPro" id="IPR052893">
    <property type="entry name" value="TCS_response_regulator"/>
</dbReference>
<dbReference type="Pfam" id="PF00072">
    <property type="entry name" value="Response_reg"/>
    <property type="match status" value="1"/>
</dbReference>
<dbReference type="Gene3D" id="3.40.50.2300">
    <property type="match status" value="1"/>
</dbReference>
<keyword evidence="2" id="KW-1185">Reference proteome</keyword>
<dbReference type="SUPFAM" id="SSF52172">
    <property type="entry name" value="CheY-like"/>
    <property type="match status" value="1"/>
</dbReference>
<dbReference type="InterPro" id="IPR001789">
    <property type="entry name" value="Sig_transdc_resp-reg_receiver"/>
</dbReference>
<evidence type="ECO:0000313" key="2">
    <source>
        <dbReference type="Proteomes" id="UP000186230"/>
    </source>
</evidence>
<dbReference type="AlphaFoldDB" id="A0A1L7I6V1"/>
<name>A0A1L7I6V1_9FLAO</name>
<gene>
    <name evidence="1" type="ORF">GRFL_2596</name>
</gene>
<dbReference type="OrthoDB" id="673128at2"/>
<dbReference type="STRING" id="1229726.GRFL_2596"/>
<dbReference type="GO" id="GO:0000160">
    <property type="term" value="P:phosphorelay signal transduction system"/>
    <property type="evidence" value="ECO:0007669"/>
    <property type="project" value="InterPro"/>
</dbReference>
<dbReference type="EMBL" id="CP016359">
    <property type="protein sequence ID" value="APU69320.1"/>
    <property type="molecule type" value="Genomic_DNA"/>
</dbReference>
<dbReference type="PANTHER" id="PTHR44520:SF2">
    <property type="entry name" value="RESPONSE REGULATOR RCP1"/>
    <property type="match status" value="1"/>
</dbReference>
<dbReference type="PROSITE" id="PS50110">
    <property type="entry name" value="RESPONSE_REGULATORY"/>
    <property type="match status" value="1"/>
</dbReference>
<reference evidence="1 2" key="1">
    <citation type="submission" date="2016-07" db="EMBL/GenBank/DDBJ databases">
        <title>Multi-omics approach to identify versatile polysaccharide utilization systems of a marine flavobacterium Gramella flava.</title>
        <authorList>
            <person name="Tang K."/>
        </authorList>
    </citation>
    <scope>NUCLEOTIDE SEQUENCE [LARGE SCALE GENOMIC DNA]</scope>
    <source>
        <strain evidence="1 2">JLT2011</strain>
    </source>
</reference>
<sequence length="125" mass="14529">MKKIFLVDDQPIANFITKKLLEVEGFNGEVRDFTDSTEAFEYLSNEDESLIFLDLNMPVMSGWDFLEELQKRNIKHQVIILSSSTSQFDIQKAKLYPDVLQYVVKPMNKQKFLELAGNIDYLKVS</sequence>
<dbReference type="SMART" id="SM00448">
    <property type="entry name" value="REC"/>
    <property type="match status" value="1"/>
</dbReference>
<dbReference type="KEGG" id="gfl:GRFL_2596"/>
<organism evidence="1 2">
    <name type="scientific">Christiangramia flava JLT2011</name>
    <dbReference type="NCBI Taxonomy" id="1229726"/>
    <lineage>
        <taxon>Bacteria</taxon>
        <taxon>Pseudomonadati</taxon>
        <taxon>Bacteroidota</taxon>
        <taxon>Flavobacteriia</taxon>
        <taxon>Flavobacteriales</taxon>
        <taxon>Flavobacteriaceae</taxon>
        <taxon>Christiangramia</taxon>
    </lineage>
</organism>
<dbReference type="InterPro" id="IPR011006">
    <property type="entry name" value="CheY-like_superfamily"/>
</dbReference>
<evidence type="ECO:0000313" key="1">
    <source>
        <dbReference type="EMBL" id="APU69320.1"/>
    </source>
</evidence>
<proteinExistence type="predicted"/>
<accession>A0A1L7I6V1</accession>
<protein>
    <submittedName>
        <fullName evidence="1">Two-component response regulator</fullName>
    </submittedName>
</protein>